<feature type="transmembrane region" description="Helical" evidence="5">
    <location>
        <begin position="169"/>
        <end position="192"/>
    </location>
</feature>
<feature type="transmembrane region" description="Helical" evidence="5">
    <location>
        <begin position="126"/>
        <end position="148"/>
    </location>
</feature>
<dbReference type="Proteomes" id="UP000827092">
    <property type="component" value="Unassembled WGS sequence"/>
</dbReference>
<dbReference type="GO" id="GO:0022857">
    <property type="term" value="F:transmembrane transporter activity"/>
    <property type="evidence" value="ECO:0007669"/>
    <property type="project" value="InterPro"/>
</dbReference>
<dbReference type="AlphaFoldDB" id="A0AAV6U4F1"/>
<evidence type="ECO:0000313" key="8">
    <source>
        <dbReference type="Proteomes" id="UP000827092"/>
    </source>
</evidence>
<reference evidence="7 8" key="1">
    <citation type="journal article" date="2022" name="Nat. Ecol. Evol.">
        <title>A masculinizing supergene underlies an exaggerated male reproductive morph in a spider.</title>
        <authorList>
            <person name="Hendrickx F."/>
            <person name="De Corte Z."/>
            <person name="Sonet G."/>
            <person name="Van Belleghem S.M."/>
            <person name="Kostlbacher S."/>
            <person name="Vangestel C."/>
        </authorList>
    </citation>
    <scope>NUCLEOTIDE SEQUENCE [LARGE SCALE GENOMIC DNA]</scope>
    <source>
        <strain evidence="7">W744_W776</strain>
    </source>
</reference>
<evidence type="ECO:0000256" key="1">
    <source>
        <dbReference type="ARBA" id="ARBA00004141"/>
    </source>
</evidence>
<dbReference type="InterPro" id="IPR020846">
    <property type="entry name" value="MFS_dom"/>
</dbReference>
<dbReference type="InterPro" id="IPR036259">
    <property type="entry name" value="MFS_trans_sf"/>
</dbReference>
<keyword evidence="2 5" id="KW-0812">Transmembrane</keyword>
<evidence type="ECO:0000256" key="3">
    <source>
        <dbReference type="ARBA" id="ARBA00022989"/>
    </source>
</evidence>
<keyword evidence="4 5" id="KW-0472">Membrane</keyword>
<dbReference type="PROSITE" id="PS50850">
    <property type="entry name" value="MFS"/>
    <property type="match status" value="1"/>
</dbReference>
<feature type="transmembrane region" description="Helical" evidence="5">
    <location>
        <begin position="29"/>
        <end position="51"/>
    </location>
</feature>
<protein>
    <recommendedName>
        <fullName evidence="6">Major facilitator superfamily (MFS) profile domain-containing protein</fullName>
    </recommendedName>
</protein>
<comment type="caution">
    <text evidence="7">The sequence shown here is derived from an EMBL/GenBank/DDBJ whole genome shotgun (WGS) entry which is preliminary data.</text>
</comment>
<dbReference type="InterPro" id="IPR005828">
    <property type="entry name" value="MFS_sugar_transport-like"/>
</dbReference>
<dbReference type="PANTHER" id="PTHR48021">
    <property type="match status" value="1"/>
</dbReference>
<dbReference type="Gene3D" id="1.20.1250.20">
    <property type="entry name" value="MFS general substrate transporter like domains"/>
    <property type="match status" value="2"/>
</dbReference>
<keyword evidence="8" id="KW-1185">Reference proteome</keyword>
<accession>A0AAV6U4F1</accession>
<dbReference type="GO" id="GO:0016020">
    <property type="term" value="C:membrane"/>
    <property type="evidence" value="ECO:0007669"/>
    <property type="project" value="UniProtKB-SubCell"/>
</dbReference>
<evidence type="ECO:0000256" key="5">
    <source>
        <dbReference type="SAM" id="Phobius"/>
    </source>
</evidence>
<proteinExistence type="predicted"/>
<organism evidence="7 8">
    <name type="scientific">Oedothorax gibbosus</name>
    <dbReference type="NCBI Taxonomy" id="931172"/>
    <lineage>
        <taxon>Eukaryota</taxon>
        <taxon>Metazoa</taxon>
        <taxon>Ecdysozoa</taxon>
        <taxon>Arthropoda</taxon>
        <taxon>Chelicerata</taxon>
        <taxon>Arachnida</taxon>
        <taxon>Araneae</taxon>
        <taxon>Araneomorphae</taxon>
        <taxon>Entelegynae</taxon>
        <taxon>Araneoidea</taxon>
        <taxon>Linyphiidae</taxon>
        <taxon>Erigoninae</taxon>
        <taxon>Oedothorax</taxon>
    </lineage>
</organism>
<evidence type="ECO:0000259" key="6">
    <source>
        <dbReference type="PROSITE" id="PS50850"/>
    </source>
</evidence>
<feature type="transmembrane region" description="Helical" evidence="5">
    <location>
        <begin position="71"/>
        <end position="89"/>
    </location>
</feature>
<evidence type="ECO:0000256" key="2">
    <source>
        <dbReference type="ARBA" id="ARBA00022692"/>
    </source>
</evidence>
<comment type="subcellular location">
    <subcellularLocation>
        <location evidence="1">Membrane</location>
        <topology evidence="1">Multi-pass membrane protein</topology>
    </subcellularLocation>
</comment>
<dbReference type="SUPFAM" id="SSF103473">
    <property type="entry name" value="MFS general substrate transporter"/>
    <property type="match status" value="1"/>
</dbReference>
<feature type="transmembrane region" description="Helical" evidence="5">
    <location>
        <begin position="101"/>
        <end position="120"/>
    </location>
</feature>
<gene>
    <name evidence="7" type="ORF">JTE90_017622</name>
</gene>
<evidence type="ECO:0000313" key="7">
    <source>
        <dbReference type="EMBL" id="KAG8178847.1"/>
    </source>
</evidence>
<evidence type="ECO:0000256" key="4">
    <source>
        <dbReference type="ARBA" id="ARBA00023136"/>
    </source>
</evidence>
<dbReference type="PANTHER" id="PTHR48021:SF1">
    <property type="entry name" value="GH07001P-RELATED"/>
    <property type="match status" value="1"/>
</dbReference>
<dbReference type="EMBL" id="JAFNEN010000663">
    <property type="protein sequence ID" value="KAG8178847.1"/>
    <property type="molecule type" value="Genomic_DNA"/>
</dbReference>
<dbReference type="Pfam" id="PF00083">
    <property type="entry name" value="Sugar_tr"/>
    <property type="match status" value="1"/>
</dbReference>
<sequence>MPLKSTLVLDQISDGANGAPKKYSLRNTYLSAMPGLLFILQVGLVSSYPAPATVDMKQPGSRFRHITADEITWIASLPMVSGVFGNAFSGYATQFFGRKAWLLYSSLISVTGWLTVAYAPSVPFLYVGRILCGFACASNIVTVPTYIVEIAPSKKVEGFQMKDVLDRSFYKPLSIAVALMFFHTFSGMSSVLSYTVDIFQKAGSSVQPNVASHHHCHCPADGDGRQQLSHGPYRSSSSLPRLGSILDSIFSVRRCVQLSRLTEPKHRH</sequence>
<dbReference type="InterPro" id="IPR050549">
    <property type="entry name" value="MFS_Trehalose_Transporter"/>
</dbReference>
<name>A0AAV6U4F1_9ARAC</name>
<feature type="domain" description="Major facilitator superfamily (MFS) profile" evidence="6">
    <location>
        <begin position="27"/>
        <end position="268"/>
    </location>
</feature>
<keyword evidence="3 5" id="KW-1133">Transmembrane helix</keyword>